<accession>A0A1I5JAD0</accession>
<evidence type="ECO:0000256" key="1">
    <source>
        <dbReference type="SAM" id="Phobius"/>
    </source>
</evidence>
<organism evidence="2 3">
    <name type="scientific">Amycolatopsis rubida</name>
    <dbReference type="NCBI Taxonomy" id="112413"/>
    <lineage>
        <taxon>Bacteria</taxon>
        <taxon>Bacillati</taxon>
        <taxon>Actinomycetota</taxon>
        <taxon>Actinomycetes</taxon>
        <taxon>Pseudonocardiales</taxon>
        <taxon>Pseudonocardiaceae</taxon>
        <taxon>Amycolatopsis</taxon>
    </lineage>
</organism>
<dbReference type="AlphaFoldDB" id="A0A1I5JAD0"/>
<reference evidence="3" key="1">
    <citation type="submission" date="2016-10" db="EMBL/GenBank/DDBJ databases">
        <authorList>
            <person name="Varghese N."/>
            <person name="Submissions S."/>
        </authorList>
    </citation>
    <scope>NUCLEOTIDE SEQUENCE [LARGE SCALE GENOMIC DNA]</scope>
    <source>
        <strain evidence="3">DSM 44637</strain>
    </source>
</reference>
<feature type="transmembrane region" description="Helical" evidence="1">
    <location>
        <begin position="423"/>
        <end position="441"/>
    </location>
</feature>
<dbReference type="EMBL" id="FOWC01000002">
    <property type="protein sequence ID" value="SFO69707.1"/>
    <property type="molecule type" value="Genomic_DNA"/>
</dbReference>
<keyword evidence="1" id="KW-0472">Membrane</keyword>
<evidence type="ECO:0000313" key="3">
    <source>
        <dbReference type="Proteomes" id="UP000199137"/>
    </source>
</evidence>
<keyword evidence="1" id="KW-0812">Transmembrane</keyword>
<proteinExistence type="predicted"/>
<evidence type="ECO:0000313" key="2">
    <source>
        <dbReference type="EMBL" id="SFO69707.1"/>
    </source>
</evidence>
<feature type="transmembrane region" description="Helical" evidence="1">
    <location>
        <begin position="373"/>
        <end position="394"/>
    </location>
</feature>
<sequence length="447" mass="48490">MGANEGRGRTAAARVREVSTPELYRRNPFRIVGLTAAATRREVRERRLRVLGVLEVGGAVPDGVPADATVDEVRAAFDALGNTEHRLVDEVFWTWGLPADCECPLPLHRAHDNAVAAYAAALDAEADRTDDHPTPLWTEAARCWTAVLRSESFWRHLNHRVEKLGDRRLDESTVDGLRTALPDALLAPLIEVATRSAEPRRFTGYLALFGADRHAVEDARAAIADGTYRRVEALLKELRRDLDGNRVQAAAERAIEETAPLLDRLEEVVPRAEFRRTASLSESIAVVANNIGVALAEVRGGPASLIREVFAVARRCSRDPETLEAVARNEVAATADVPAAPPGREPSVARIFGALLHAVAATVFLAFKLPEEVFPAVMFLGAAPAALTNCVVAARPWTTPGRYPALLGLDFVVYLALSPVELPYGVAIAVAAALLYVAPFVRVRRSL</sequence>
<dbReference type="RefSeq" id="WP_093573334.1">
    <property type="nucleotide sequence ID" value="NZ_FOWC01000002.1"/>
</dbReference>
<feature type="transmembrane region" description="Helical" evidence="1">
    <location>
        <begin position="348"/>
        <end position="367"/>
    </location>
</feature>
<name>A0A1I5JAD0_9PSEU</name>
<dbReference type="STRING" id="112413.SAMN05421854_1021025"/>
<dbReference type="Proteomes" id="UP000199137">
    <property type="component" value="Unassembled WGS sequence"/>
</dbReference>
<keyword evidence="1" id="KW-1133">Transmembrane helix</keyword>
<dbReference type="OrthoDB" id="4222977at2"/>
<protein>
    <submittedName>
        <fullName evidence="2">Uncharacterized protein</fullName>
    </submittedName>
</protein>
<gene>
    <name evidence="2" type="ORF">SAMN05421854_1021025</name>
</gene>